<evidence type="ECO:0000313" key="2">
    <source>
        <dbReference type="Proteomes" id="UP000056502"/>
    </source>
</evidence>
<evidence type="ECO:0000313" key="1">
    <source>
        <dbReference type="EMBL" id="ALE39227.1"/>
    </source>
</evidence>
<protein>
    <submittedName>
        <fullName evidence="1">Uncharacterized protein</fullName>
    </submittedName>
</protein>
<dbReference type="Proteomes" id="UP000056502">
    <property type="component" value="Chromosome I"/>
</dbReference>
<organism evidence="1">
    <name type="scientific">Leptospira interrogans serovar Hardjo str. Norma</name>
    <dbReference type="NCBI Taxonomy" id="1279460"/>
    <lineage>
        <taxon>Bacteria</taxon>
        <taxon>Pseudomonadati</taxon>
        <taxon>Spirochaetota</taxon>
        <taxon>Spirochaetia</taxon>
        <taxon>Leptospirales</taxon>
        <taxon>Leptospiraceae</taxon>
        <taxon>Leptospira</taxon>
    </lineage>
</organism>
<name>A0A0M4N8J0_LEPIR</name>
<sequence length="52" mass="6420">MVPFSKKNVILISKMWELPQIRILRTNSKIVGTHTFRKFFLVFLRRFQRHIF</sequence>
<accession>A0A0M4N8J0</accession>
<proteinExistence type="predicted"/>
<dbReference type="EMBL" id="CP012603">
    <property type="protein sequence ID" value="ALE39227.1"/>
    <property type="molecule type" value="Genomic_DNA"/>
</dbReference>
<reference evidence="1 2" key="1">
    <citation type="journal article" date="2015" name="Genome Announc.">
        <title>Whole-Genome Sequence of Leptospira interrogans Serovar Hardjo Subtype Hardjoprajitno Strain Norma, Isolated from Cattle in a Leptospirosis Outbreak in Brazil.</title>
        <authorList>
            <person name="Cosate M.R."/>
            <person name="Soares S.C."/>
            <person name="Mendes T.A."/>
            <person name="Raittz R.T."/>
            <person name="Moreira E.C."/>
            <person name="Leite R."/>
            <person name="Fernandes G.R."/>
            <person name="Haddad J.P."/>
            <person name="Ortega J.M."/>
        </authorList>
    </citation>
    <scope>NUCLEOTIDE SEQUENCE [LARGE SCALE GENOMIC DNA]</scope>
    <source>
        <strain evidence="1 2">Norma</strain>
    </source>
</reference>
<dbReference type="PATRIC" id="fig|1279460.3.peg.2059"/>
<gene>
    <name evidence="1" type="ORF">G436_2044</name>
</gene>
<dbReference type="AntiFam" id="ANF00051">
    <property type="entry name" value="Translation of DNA tandem repeat"/>
</dbReference>
<dbReference type="AlphaFoldDB" id="A0A0M4N8J0"/>